<protein>
    <submittedName>
        <fullName evidence="6">M20/M25/M40 family metallo-hydrolase</fullName>
    </submittedName>
</protein>
<dbReference type="EMBL" id="CP059693">
    <property type="protein sequence ID" value="WDE11814.1"/>
    <property type="molecule type" value="Genomic_DNA"/>
</dbReference>
<dbReference type="InterPro" id="IPR051458">
    <property type="entry name" value="Cyt/Met_Dipeptidase"/>
</dbReference>
<proteinExistence type="predicted"/>
<dbReference type="InterPro" id="IPR011650">
    <property type="entry name" value="Peptidase_M20_dimer"/>
</dbReference>
<keyword evidence="2" id="KW-0479">Metal-binding</keyword>
<dbReference type="RefSeq" id="WP_274052013.1">
    <property type="nucleotide sequence ID" value="NZ_CP059693.1"/>
</dbReference>
<dbReference type="Proteomes" id="UP001215231">
    <property type="component" value="Chromosome"/>
</dbReference>
<feature type="signal peptide" evidence="4">
    <location>
        <begin position="1"/>
        <end position="22"/>
    </location>
</feature>
<evidence type="ECO:0000256" key="1">
    <source>
        <dbReference type="ARBA" id="ARBA00022670"/>
    </source>
</evidence>
<feature type="domain" description="Peptidase M20 dimerisation" evidence="5">
    <location>
        <begin position="243"/>
        <end position="395"/>
    </location>
</feature>
<accession>A0ABY7VF99</accession>
<evidence type="ECO:0000313" key="7">
    <source>
        <dbReference type="Proteomes" id="UP001215231"/>
    </source>
</evidence>
<dbReference type="Pfam" id="PF01546">
    <property type="entry name" value="Peptidase_M20"/>
    <property type="match status" value="1"/>
</dbReference>
<dbReference type="Pfam" id="PF07687">
    <property type="entry name" value="M20_dimer"/>
    <property type="match status" value="1"/>
</dbReference>
<gene>
    <name evidence="6" type="ORF">H3N35_27100</name>
</gene>
<keyword evidence="4" id="KW-0732">Signal</keyword>
<dbReference type="Gene3D" id="3.40.630.10">
    <property type="entry name" value="Zn peptidases"/>
    <property type="match status" value="1"/>
</dbReference>
<evidence type="ECO:0000313" key="6">
    <source>
        <dbReference type="EMBL" id="WDE11814.1"/>
    </source>
</evidence>
<dbReference type="PANTHER" id="PTHR43270">
    <property type="entry name" value="BETA-ALA-HIS DIPEPTIDASE"/>
    <property type="match status" value="1"/>
</dbReference>
<dbReference type="Gene3D" id="3.30.70.360">
    <property type="match status" value="1"/>
</dbReference>
<keyword evidence="7" id="KW-1185">Reference proteome</keyword>
<evidence type="ECO:0000256" key="2">
    <source>
        <dbReference type="ARBA" id="ARBA00022723"/>
    </source>
</evidence>
<keyword evidence="1" id="KW-0645">Protease</keyword>
<evidence type="ECO:0000256" key="3">
    <source>
        <dbReference type="ARBA" id="ARBA00022801"/>
    </source>
</evidence>
<feature type="chain" id="PRO_5047116276" evidence="4">
    <location>
        <begin position="23"/>
        <end position="515"/>
    </location>
</feature>
<name>A0ABY7VF99_9GAMM</name>
<dbReference type="PANTHER" id="PTHR43270:SF8">
    <property type="entry name" value="DI- AND TRIPEPTIDASE DUG2-RELATED"/>
    <property type="match status" value="1"/>
</dbReference>
<dbReference type="InterPro" id="IPR002933">
    <property type="entry name" value="Peptidase_M20"/>
</dbReference>
<organism evidence="6 7">
    <name type="scientific">Thalassomonas haliotis</name>
    <dbReference type="NCBI Taxonomy" id="485448"/>
    <lineage>
        <taxon>Bacteria</taxon>
        <taxon>Pseudomonadati</taxon>
        <taxon>Pseudomonadota</taxon>
        <taxon>Gammaproteobacteria</taxon>
        <taxon>Alteromonadales</taxon>
        <taxon>Colwelliaceae</taxon>
        <taxon>Thalassomonas</taxon>
    </lineage>
</organism>
<evidence type="ECO:0000259" key="5">
    <source>
        <dbReference type="Pfam" id="PF07687"/>
    </source>
</evidence>
<sequence>MKSFILRHLLILFLIIPTKALADSSDSEILTSEKISQIQEKIKDEAIQSFRSLLTLPNDANKPDDILALLDWLEPEFAASGFVTKRIKTKGSPILYAEQKVINAKGTVLIYLQADGQPVDPSAWHQENPYKPSLKVDTGNNNWEEVQWSALKAGLNSDFRIFSRSASDSKGPIAQFIYGIRALNSYGWQRDFNLKVLVDTEEELGSPNLAKAVLENKSLLASDMLMVFDGPPHISNLPTLNFGARGVMTLSLKVYGPKKPQHSGHMGNFVPNPAFKLSTLLASMKTLDGKVLIDGFYDGVVISTELKKQLAKIPDDLDKLKLDMGFAEPEHVAGSLQESIQYPSLNIRGLSSAWTGKQVRTIIPDSAVAEIDIRLVETSKPEALISSIKKHIEAEGFYITSGEPSKAERSKYPHIVELNHQLGYKAFRTDFDSHIGVMLRKALVRLNGTPPLLISTLGGSVPISPLVNILDIPAVLVPTVNMDNNQHSPNENIRLDSFLNGLEVVLAVFSEPFPN</sequence>
<evidence type="ECO:0000256" key="4">
    <source>
        <dbReference type="SAM" id="SignalP"/>
    </source>
</evidence>
<reference evidence="6 7" key="1">
    <citation type="journal article" date="2022" name="Mar. Drugs">
        <title>Bioassay-Guided Fractionation Leads to the Detection of Cholic Acid Generated by the Rare Thalassomonas sp.</title>
        <authorList>
            <person name="Pheiffer F."/>
            <person name="Schneider Y.K."/>
            <person name="Hansen E.H."/>
            <person name="Andersen J.H."/>
            <person name="Isaksson J."/>
            <person name="Busche T."/>
            <person name="R C."/>
            <person name="Kalinowski J."/>
            <person name="Zyl L.V."/>
            <person name="Trindade M."/>
        </authorList>
    </citation>
    <scope>NUCLEOTIDE SEQUENCE [LARGE SCALE GENOMIC DNA]</scope>
    <source>
        <strain evidence="6 7">A5K-61T</strain>
    </source>
</reference>
<dbReference type="SUPFAM" id="SSF53187">
    <property type="entry name" value="Zn-dependent exopeptidases"/>
    <property type="match status" value="1"/>
</dbReference>
<keyword evidence="3" id="KW-0378">Hydrolase</keyword>